<dbReference type="GO" id="GO:0032259">
    <property type="term" value="P:methylation"/>
    <property type="evidence" value="ECO:0007669"/>
    <property type="project" value="UniProtKB-KW"/>
</dbReference>
<reference evidence="2 3" key="1">
    <citation type="submission" date="2020-08" db="EMBL/GenBank/DDBJ databases">
        <title>Genomic Encyclopedia of Type Strains, Phase IV (KMG-IV): sequencing the most valuable type-strain genomes for metagenomic binning, comparative biology and taxonomic classification.</title>
        <authorList>
            <person name="Goeker M."/>
        </authorList>
    </citation>
    <scope>NUCLEOTIDE SEQUENCE [LARGE SCALE GENOMIC DNA]</scope>
    <source>
        <strain evidence="2 3">DSM 103725</strain>
    </source>
</reference>
<dbReference type="Pfam" id="PF13649">
    <property type="entry name" value="Methyltransf_25"/>
    <property type="match status" value="1"/>
</dbReference>
<dbReference type="Proteomes" id="UP000541810">
    <property type="component" value="Unassembled WGS sequence"/>
</dbReference>
<dbReference type="AlphaFoldDB" id="A0A7X0HA90"/>
<keyword evidence="3" id="KW-1185">Reference proteome</keyword>
<protein>
    <submittedName>
        <fullName evidence="2">SAM-dependent methyltransferase</fullName>
    </submittedName>
</protein>
<proteinExistence type="predicted"/>
<keyword evidence="2" id="KW-0808">Transferase</keyword>
<comment type="caution">
    <text evidence="2">The sequence shown here is derived from an EMBL/GenBank/DDBJ whole genome shotgun (WGS) entry which is preliminary data.</text>
</comment>
<dbReference type="CDD" id="cd02440">
    <property type="entry name" value="AdoMet_MTases"/>
    <property type="match status" value="1"/>
</dbReference>
<evidence type="ECO:0000313" key="2">
    <source>
        <dbReference type="EMBL" id="MBB6430659.1"/>
    </source>
</evidence>
<organism evidence="2 3">
    <name type="scientific">Algisphaera agarilytica</name>
    <dbReference type="NCBI Taxonomy" id="1385975"/>
    <lineage>
        <taxon>Bacteria</taxon>
        <taxon>Pseudomonadati</taxon>
        <taxon>Planctomycetota</taxon>
        <taxon>Phycisphaerae</taxon>
        <taxon>Phycisphaerales</taxon>
        <taxon>Phycisphaeraceae</taxon>
        <taxon>Algisphaera</taxon>
    </lineage>
</organism>
<evidence type="ECO:0000313" key="3">
    <source>
        <dbReference type="Proteomes" id="UP000541810"/>
    </source>
</evidence>
<dbReference type="InterPro" id="IPR041698">
    <property type="entry name" value="Methyltransf_25"/>
</dbReference>
<dbReference type="Gene3D" id="3.40.50.150">
    <property type="entry name" value="Vaccinia Virus protein VP39"/>
    <property type="match status" value="1"/>
</dbReference>
<sequence>MTDAYLQPYLDAQKEHGTEFDVTMWARPETQRLRFDVFCQMVYMSGKVVLDAGCSRGDFAAFMLERGVEYGRFIGLDGVPEVIEFAQGRGLPDSHFLVGDFVKNAKLMATDSPQIVTISGSLNTMDADTALRVLEGAWAGCSEALIFNFLSDRAGPDAPPQEYPANRLPTMQLLDWALQQTPNVQLRQDYFPHGHDATILMRRNAR</sequence>
<dbReference type="InterPro" id="IPR029063">
    <property type="entry name" value="SAM-dependent_MTases_sf"/>
</dbReference>
<dbReference type="SUPFAM" id="SSF53335">
    <property type="entry name" value="S-adenosyl-L-methionine-dependent methyltransferases"/>
    <property type="match status" value="1"/>
</dbReference>
<dbReference type="RefSeq" id="WP_184678160.1">
    <property type="nucleotide sequence ID" value="NZ_JACHGY010000001.1"/>
</dbReference>
<keyword evidence="2" id="KW-0489">Methyltransferase</keyword>
<dbReference type="EMBL" id="JACHGY010000001">
    <property type="protein sequence ID" value="MBB6430659.1"/>
    <property type="molecule type" value="Genomic_DNA"/>
</dbReference>
<evidence type="ECO:0000259" key="1">
    <source>
        <dbReference type="Pfam" id="PF13649"/>
    </source>
</evidence>
<feature type="domain" description="Methyltransferase" evidence="1">
    <location>
        <begin position="49"/>
        <end position="135"/>
    </location>
</feature>
<dbReference type="GO" id="GO:0008168">
    <property type="term" value="F:methyltransferase activity"/>
    <property type="evidence" value="ECO:0007669"/>
    <property type="project" value="UniProtKB-KW"/>
</dbReference>
<gene>
    <name evidence="2" type="ORF">HNQ40_002465</name>
</gene>
<accession>A0A7X0HA90</accession>
<name>A0A7X0HA90_9BACT</name>